<dbReference type="CDD" id="cd06091">
    <property type="entry name" value="KOW_NusG"/>
    <property type="match status" value="1"/>
</dbReference>
<keyword evidence="6" id="KW-1185">Reference proteome</keyword>
<reference evidence="6" key="1">
    <citation type="journal article" date="2019" name="Int. J. Syst. Evol. Microbiol.">
        <title>The Global Catalogue of Microorganisms (GCM) 10K type strain sequencing project: providing services to taxonomists for standard genome sequencing and annotation.</title>
        <authorList>
            <consortium name="The Broad Institute Genomics Platform"/>
            <consortium name="The Broad Institute Genome Sequencing Center for Infectious Disease"/>
            <person name="Wu L."/>
            <person name="Ma J."/>
        </authorList>
    </citation>
    <scope>NUCLEOTIDE SEQUENCE [LARGE SCALE GENOMIC DNA]</scope>
    <source>
        <strain evidence="6">NBRC 102122</strain>
    </source>
</reference>
<gene>
    <name evidence="5" type="ORF">GCM10007923_63670</name>
</gene>
<dbReference type="InterPro" id="IPR043425">
    <property type="entry name" value="NusG-like"/>
</dbReference>
<feature type="domain" description="NusG-like N-terminal" evidence="4">
    <location>
        <begin position="56"/>
        <end position="152"/>
    </location>
</feature>
<dbReference type="EMBL" id="BSOP01000069">
    <property type="protein sequence ID" value="GLR55146.1"/>
    <property type="molecule type" value="Genomic_DNA"/>
</dbReference>
<dbReference type="Gene3D" id="3.30.70.940">
    <property type="entry name" value="NusG, N-terminal domain"/>
    <property type="match status" value="1"/>
</dbReference>
<sequence>MRKKTDYRVIAENELSAGERDRLDGRQSSAAAARDRHAALVAWAKRDRPGFETLARWVVATCRVGREVEASDSLTAAGIECWCPRERLRARPRRRLQAVDIFRPVFRGYIFVRVIPDRYSYAGLLSAARLRGLMCDGGQPYLMPPALMERLMLAALERERKQEDSENLPPLPDLVGKRVTIRSGPFAEFAVTVRRLLSKRRQVVVEIPIFGAMKEVPLDVDLIHL</sequence>
<dbReference type="Pfam" id="PF02357">
    <property type="entry name" value="NusG"/>
    <property type="match status" value="1"/>
</dbReference>
<keyword evidence="2" id="KW-0805">Transcription regulation</keyword>
<dbReference type="Proteomes" id="UP001156702">
    <property type="component" value="Unassembled WGS sequence"/>
</dbReference>
<dbReference type="InterPro" id="IPR006645">
    <property type="entry name" value="NGN-like_dom"/>
</dbReference>
<evidence type="ECO:0000256" key="2">
    <source>
        <dbReference type="ARBA" id="ARBA00023015"/>
    </source>
</evidence>
<evidence type="ECO:0000313" key="6">
    <source>
        <dbReference type="Proteomes" id="UP001156702"/>
    </source>
</evidence>
<protein>
    <recommendedName>
        <fullName evidence="4">NusG-like N-terminal domain-containing protein</fullName>
    </recommendedName>
</protein>
<evidence type="ECO:0000313" key="5">
    <source>
        <dbReference type="EMBL" id="GLR55146.1"/>
    </source>
</evidence>
<proteinExistence type="predicted"/>
<dbReference type="SUPFAM" id="SSF82679">
    <property type="entry name" value="N-utilization substance G protein NusG, N-terminal domain"/>
    <property type="match status" value="1"/>
</dbReference>
<evidence type="ECO:0000259" key="4">
    <source>
        <dbReference type="Pfam" id="PF02357"/>
    </source>
</evidence>
<dbReference type="InterPro" id="IPR008991">
    <property type="entry name" value="Translation_prot_SH3-like_sf"/>
</dbReference>
<evidence type="ECO:0000256" key="1">
    <source>
        <dbReference type="ARBA" id="ARBA00022814"/>
    </source>
</evidence>
<dbReference type="RefSeq" id="WP_245083016.1">
    <property type="nucleotide sequence ID" value="NZ_BSOP01000069.1"/>
</dbReference>
<comment type="caution">
    <text evidence="5">The sequence shown here is derived from an EMBL/GenBank/DDBJ whole genome shotgun (WGS) entry which is preliminary data.</text>
</comment>
<keyword evidence="3" id="KW-0804">Transcription</keyword>
<evidence type="ECO:0000256" key="3">
    <source>
        <dbReference type="ARBA" id="ARBA00023163"/>
    </source>
</evidence>
<dbReference type="PANTHER" id="PTHR30265">
    <property type="entry name" value="RHO-INTERACTING TRANSCRIPTION TERMINATION FACTOR NUSG"/>
    <property type="match status" value="1"/>
</dbReference>
<organism evidence="5 6">
    <name type="scientific">Shinella yambaruensis</name>
    <dbReference type="NCBI Taxonomy" id="415996"/>
    <lineage>
        <taxon>Bacteria</taxon>
        <taxon>Pseudomonadati</taxon>
        <taxon>Pseudomonadota</taxon>
        <taxon>Alphaproteobacteria</taxon>
        <taxon>Hyphomicrobiales</taxon>
        <taxon>Rhizobiaceae</taxon>
        <taxon>Shinella</taxon>
    </lineage>
</organism>
<dbReference type="PANTHER" id="PTHR30265:SF4">
    <property type="entry name" value="KOW MOTIF FAMILY PROTEIN, EXPRESSED"/>
    <property type="match status" value="1"/>
</dbReference>
<accession>A0ABQ5ZSP5</accession>
<name>A0ABQ5ZSP5_9HYPH</name>
<dbReference type="InterPro" id="IPR036735">
    <property type="entry name" value="NGN_dom_sf"/>
</dbReference>
<keyword evidence="1" id="KW-0889">Transcription antitermination</keyword>
<dbReference type="SUPFAM" id="SSF50104">
    <property type="entry name" value="Translation proteins SH3-like domain"/>
    <property type="match status" value="1"/>
</dbReference>